<dbReference type="PANTHER" id="PTHR12901:SF10">
    <property type="entry name" value="COENZYME Q-BINDING PROTEIN COQ10, MITOCHONDRIAL"/>
    <property type="match status" value="1"/>
</dbReference>
<sequence length="153" mass="18225">MPTFTTHRQIAHTAHEMFNLVADIESYPEFLPMCEALIIRSRKEYEEKTLLLADMTVGYKMIREMFTTQVLLQPKKNLIEVKYIDGPFKYLENHWVFHQIQNMNACNVEFFINYEFKSKMLELLTGSMFDIAFHKFTNAFEKRAHQIYGVLEI</sequence>
<organism evidence="3">
    <name type="scientific">Bartonella schoenbuchensis</name>
    <dbReference type="NCBI Taxonomy" id="165694"/>
    <lineage>
        <taxon>Bacteria</taxon>
        <taxon>Pseudomonadati</taxon>
        <taxon>Pseudomonadota</taxon>
        <taxon>Alphaproteobacteria</taxon>
        <taxon>Hyphomicrobiales</taxon>
        <taxon>Bartonellaceae</taxon>
        <taxon>Bartonella</taxon>
    </lineage>
</organism>
<dbReference type="PANTHER" id="PTHR12901">
    <property type="entry name" value="SPERM PROTEIN HOMOLOG"/>
    <property type="match status" value="1"/>
</dbReference>
<gene>
    <name evidence="3" type="primary">pasT</name>
    <name evidence="3" type="ORF">BN1046_00856</name>
</gene>
<name>A0A024LQE0_9HYPH</name>
<evidence type="ECO:0000256" key="1">
    <source>
        <dbReference type="ARBA" id="ARBA00008918"/>
    </source>
</evidence>
<dbReference type="GO" id="GO:0048039">
    <property type="term" value="F:ubiquinone binding"/>
    <property type="evidence" value="ECO:0007669"/>
    <property type="project" value="InterPro"/>
</dbReference>
<dbReference type="InterPro" id="IPR023393">
    <property type="entry name" value="START-like_dom_sf"/>
</dbReference>
<proteinExistence type="inferred from homology"/>
<dbReference type="RefSeq" id="WP_010703604.1">
    <property type="nucleotide sequence ID" value="NZ_CADDYD010000001.1"/>
</dbReference>
<dbReference type="EMBL" id="HG977196">
    <property type="protein sequence ID" value="CDP79951.1"/>
    <property type="molecule type" value="Genomic_DNA"/>
</dbReference>
<dbReference type="AlphaFoldDB" id="A0A024LQE0"/>
<reference evidence="3" key="1">
    <citation type="submission" date="2013-11" db="EMBL/GenBank/DDBJ databases">
        <authorList>
            <person name="GENOMES U."/>
        </authorList>
    </citation>
    <scope>NUCLEOTIDE SEQUENCE</scope>
    <source>
        <strain evidence="3">MVT06</strain>
    </source>
</reference>
<dbReference type="GO" id="GO:0045333">
    <property type="term" value="P:cellular respiration"/>
    <property type="evidence" value="ECO:0007669"/>
    <property type="project" value="InterPro"/>
</dbReference>
<reference evidence="3" key="2">
    <citation type="submission" date="2014-05" db="EMBL/GenBank/DDBJ databases">
        <title>Genome sequencing of Bartonella spp. isolated from human blood.</title>
        <authorList>
            <person name="Raoult D."/>
        </authorList>
    </citation>
    <scope>NUCLEOTIDE SEQUENCE</scope>
    <source>
        <strain evidence="3">MVT06</strain>
    </source>
</reference>
<evidence type="ECO:0000259" key="2">
    <source>
        <dbReference type="Pfam" id="PF03364"/>
    </source>
</evidence>
<dbReference type="InterPro" id="IPR005031">
    <property type="entry name" value="COQ10_START"/>
</dbReference>
<evidence type="ECO:0000313" key="3">
    <source>
        <dbReference type="EMBL" id="CDP79951.1"/>
    </source>
</evidence>
<dbReference type="Pfam" id="PF03364">
    <property type="entry name" value="Polyketide_cyc"/>
    <property type="match status" value="1"/>
</dbReference>
<protein>
    <submittedName>
        <fullName evidence="3">Ribosome association toxin RatA</fullName>
    </submittedName>
</protein>
<dbReference type="Gene3D" id="3.30.530.20">
    <property type="match status" value="1"/>
</dbReference>
<dbReference type="InterPro" id="IPR044996">
    <property type="entry name" value="COQ10-like"/>
</dbReference>
<dbReference type="CDD" id="cd07813">
    <property type="entry name" value="COQ10p_like"/>
    <property type="match status" value="1"/>
</dbReference>
<feature type="domain" description="Coenzyme Q-binding protein COQ10 START" evidence="2">
    <location>
        <begin position="10"/>
        <end position="141"/>
    </location>
</feature>
<accession>A0A024LQE0</accession>
<comment type="similarity">
    <text evidence="1">Belongs to the ribosome association toxin RatA family.</text>
</comment>
<dbReference type="SUPFAM" id="SSF55961">
    <property type="entry name" value="Bet v1-like"/>
    <property type="match status" value="1"/>
</dbReference>